<feature type="domain" description="Reverse transcriptase" evidence="1">
    <location>
        <begin position="1"/>
        <end position="106"/>
    </location>
</feature>
<dbReference type="InterPro" id="IPR043502">
    <property type="entry name" value="DNA/RNA_pol_sf"/>
</dbReference>
<dbReference type="PROSITE" id="PS50878">
    <property type="entry name" value="RT_POL"/>
    <property type="match status" value="1"/>
</dbReference>
<proteinExistence type="predicted"/>
<keyword evidence="3" id="KW-1185">Reference proteome</keyword>
<feature type="non-terminal residue" evidence="2">
    <location>
        <position position="106"/>
    </location>
</feature>
<dbReference type="OrthoDB" id="411871at2759"/>
<protein>
    <submittedName>
        <fullName evidence="2">NELlike 1 (Silurana)</fullName>
    </submittedName>
</protein>
<dbReference type="Proteomes" id="UP000595437">
    <property type="component" value="Chromosome 2"/>
</dbReference>
<dbReference type="EMBL" id="CP045891">
    <property type="protein sequence ID" value="QQP57564.1"/>
    <property type="molecule type" value="Genomic_DNA"/>
</dbReference>
<evidence type="ECO:0000313" key="3">
    <source>
        <dbReference type="Proteomes" id="UP000595437"/>
    </source>
</evidence>
<dbReference type="GO" id="GO:0071897">
    <property type="term" value="P:DNA biosynthetic process"/>
    <property type="evidence" value="ECO:0007669"/>
    <property type="project" value="UniProtKB-ARBA"/>
</dbReference>
<reference evidence="3" key="1">
    <citation type="submission" date="2021-01" db="EMBL/GenBank/DDBJ databases">
        <title>Caligus Genome Assembly.</title>
        <authorList>
            <person name="Gallardo-Escarate C."/>
        </authorList>
    </citation>
    <scope>NUCLEOTIDE SEQUENCE [LARGE SCALE GENOMIC DNA]</scope>
</reference>
<dbReference type="AlphaFoldDB" id="A0A7T8KKF3"/>
<organism evidence="2 3">
    <name type="scientific">Caligus rogercresseyi</name>
    <name type="common">Sea louse</name>
    <dbReference type="NCBI Taxonomy" id="217165"/>
    <lineage>
        <taxon>Eukaryota</taxon>
        <taxon>Metazoa</taxon>
        <taxon>Ecdysozoa</taxon>
        <taxon>Arthropoda</taxon>
        <taxon>Crustacea</taxon>
        <taxon>Multicrustacea</taxon>
        <taxon>Hexanauplia</taxon>
        <taxon>Copepoda</taxon>
        <taxon>Siphonostomatoida</taxon>
        <taxon>Caligidae</taxon>
        <taxon>Caligus</taxon>
    </lineage>
</organism>
<accession>A0A7T8KKF3</accession>
<sequence>MPVDLTKGRIALIPKKGDGSDFSHWRPITILNYSYRILSGVLAQKIEPILNNKIGFQKRKIFDVSRNIQACIESMVERKTFGAIIAFDFQKSFDSKSHVHIMNAIK</sequence>
<dbReference type="SUPFAM" id="SSF56672">
    <property type="entry name" value="DNA/RNA polymerases"/>
    <property type="match status" value="1"/>
</dbReference>
<dbReference type="PANTHER" id="PTHR19446">
    <property type="entry name" value="REVERSE TRANSCRIPTASES"/>
    <property type="match status" value="1"/>
</dbReference>
<evidence type="ECO:0000259" key="1">
    <source>
        <dbReference type="PROSITE" id="PS50878"/>
    </source>
</evidence>
<evidence type="ECO:0000313" key="2">
    <source>
        <dbReference type="EMBL" id="QQP57564.1"/>
    </source>
</evidence>
<dbReference type="InterPro" id="IPR000477">
    <property type="entry name" value="RT_dom"/>
</dbReference>
<gene>
    <name evidence="2" type="ORF">FKW44_002596</name>
</gene>
<name>A0A7T8KKF3_CALRO</name>